<dbReference type="PANTHER" id="PTHR28055:SF1">
    <property type="entry name" value="ALTERED INHERITANCE OF MITOCHONDRIA PROTEIN 41, MITOCHONDRIAL"/>
    <property type="match status" value="1"/>
</dbReference>
<sequence>MRDTLSDGLKTALKNRDRVAVSALRSALSAIGNAEAVPVDDQVGPAAVGEHVAGAAAGPGAAEAERRALTGADVRSIVEGEVRERSTAAAEYERLGRDDVAERLRAEAEVLNRYLGPGA</sequence>
<keyword evidence="2" id="KW-1185">Reference proteome</keyword>
<name>A0ABV9Y1M9_9PSEU</name>
<evidence type="ECO:0000313" key="2">
    <source>
        <dbReference type="Proteomes" id="UP001595833"/>
    </source>
</evidence>
<accession>A0ABV9Y1M9</accession>
<dbReference type="Pfam" id="PF09424">
    <property type="entry name" value="YqeY"/>
    <property type="match status" value="1"/>
</dbReference>
<organism evidence="1 2">
    <name type="scientific">Saccharothrix xinjiangensis</name>
    <dbReference type="NCBI Taxonomy" id="204798"/>
    <lineage>
        <taxon>Bacteria</taxon>
        <taxon>Bacillati</taxon>
        <taxon>Actinomycetota</taxon>
        <taxon>Actinomycetes</taxon>
        <taxon>Pseudonocardiales</taxon>
        <taxon>Pseudonocardiaceae</taxon>
        <taxon>Saccharothrix</taxon>
    </lineage>
</organism>
<proteinExistence type="predicted"/>
<gene>
    <name evidence="1" type="ORF">ACFPFM_20595</name>
</gene>
<dbReference type="Gene3D" id="1.10.1510.10">
    <property type="entry name" value="Uncharacterised protein YqeY/AIM41 PF09424, N-terminal domain"/>
    <property type="match status" value="1"/>
</dbReference>
<reference evidence="2" key="1">
    <citation type="journal article" date="2019" name="Int. J. Syst. Evol. Microbiol.">
        <title>The Global Catalogue of Microorganisms (GCM) 10K type strain sequencing project: providing services to taxonomists for standard genome sequencing and annotation.</title>
        <authorList>
            <consortium name="The Broad Institute Genomics Platform"/>
            <consortium name="The Broad Institute Genome Sequencing Center for Infectious Disease"/>
            <person name="Wu L."/>
            <person name="Ma J."/>
        </authorList>
    </citation>
    <scope>NUCLEOTIDE SEQUENCE [LARGE SCALE GENOMIC DNA]</scope>
    <source>
        <strain evidence="2">KCTC 12848</strain>
    </source>
</reference>
<dbReference type="Proteomes" id="UP001595833">
    <property type="component" value="Unassembled WGS sequence"/>
</dbReference>
<evidence type="ECO:0000313" key="1">
    <source>
        <dbReference type="EMBL" id="MFC5056143.1"/>
    </source>
</evidence>
<dbReference type="InterPro" id="IPR019004">
    <property type="entry name" value="YqeY/Aim41"/>
</dbReference>
<dbReference type="EMBL" id="JBHSJB010000018">
    <property type="protein sequence ID" value="MFC5056143.1"/>
    <property type="molecule type" value="Genomic_DNA"/>
</dbReference>
<dbReference type="PANTHER" id="PTHR28055">
    <property type="entry name" value="ALTERED INHERITANCE OF MITOCHONDRIA PROTEIN 41, MITOCHONDRIAL"/>
    <property type="match status" value="1"/>
</dbReference>
<dbReference type="InterPro" id="IPR042184">
    <property type="entry name" value="YqeY/Aim41_N"/>
</dbReference>
<dbReference type="RefSeq" id="WP_344039559.1">
    <property type="nucleotide sequence ID" value="NZ_BAAAKE010000017.1"/>
</dbReference>
<protein>
    <submittedName>
        <fullName evidence="1">GatB/YqeY domain-containing protein</fullName>
    </submittedName>
</protein>
<comment type="caution">
    <text evidence="1">The sequence shown here is derived from an EMBL/GenBank/DDBJ whole genome shotgun (WGS) entry which is preliminary data.</text>
</comment>